<reference evidence="1 2" key="2">
    <citation type="journal article" date="2012" name="Stand. Genomic Sci.">
        <title>Complete Genome Sequence of Clostridium clariflavum DSM 19732.</title>
        <authorList>
            <person name="Izquierdo J.A."/>
            <person name="Goodwin L."/>
            <person name="Davenport K.W."/>
            <person name="Teshima H."/>
            <person name="Bruce D."/>
            <person name="Detter C."/>
            <person name="Tapia R."/>
            <person name="Han S."/>
            <person name="Land M."/>
            <person name="Hauser L."/>
            <person name="Jeffries C.D."/>
            <person name="Han J."/>
            <person name="Pitluck S."/>
            <person name="Nolan M."/>
            <person name="Chen A."/>
            <person name="Huntemann M."/>
            <person name="Mavromatis K."/>
            <person name="Mikhailova N."/>
            <person name="Liolios K."/>
            <person name="Woyke T."/>
            <person name="Lynd L.R."/>
        </authorList>
    </citation>
    <scope>NUCLEOTIDE SEQUENCE [LARGE SCALE GENOMIC DNA]</scope>
    <source>
        <strain evidence="2">DSM 19732 / NBRC 101661 / EBR45</strain>
    </source>
</reference>
<evidence type="ECO:0000313" key="1">
    <source>
        <dbReference type="EMBL" id="AEV68947.1"/>
    </source>
</evidence>
<dbReference type="KEGG" id="ccl:Clocl_2368"/>
<proteinExistence type="predicted"/>
<gene>
    <name evidence="1" type="ordered locus">Clocl_2368</name>
</gene>
<protein>
    <submittedName>
        <fullName evidence="1">Uncharacterized protein</fullName>
    </submittedName>
</protein>
<organism evidence="1 2">
    <name type="scientific">Acetivibrio clariflavus (strain DSM 19732 / NBRC 101661 / EBR45)</name>
    <name type="common">Clostridium clariflavum</name>
    <dbReference type="NCBI Taxonomy" id="720554"/>
    <lineage>
        <taxon>Bacteria</taxon>
        <taxon>Bacillati</taxon>
        <taxon>Bacillota</taxon>
        <taxon>Clostridia</taxon>
        <taxon>Eubacteriales</taxon>
        <taxon>Oscillospiraceae</taxon>
        <taxon>Acetivibrio</taxon>
    </lineage>
</organism>
<accession>G8LZ03</accession>
<keyword evidence="2" id="KW-1185">Reference proteome</keyword>
<name>G8LZ03_ACECE</name>
<dbReference type="Proteomes" id="UP000005435">
    <property type="component" value="Chromosome"/>
</dbReference>
<reference evidence="2" key="1">
    <citation type="submission" date="2011-12" db="EMBL/GenBank/DDBJ databases">
        <title>Complete sequence of Clostridium clariflavum DSM 19732.</title>
        <authorList>
            <consortium name="US DOE Joint Genome Institute"/>
            <person name="Lucas S."/>
            <person name="Han J."/>
            <person name="Lapidus A."/>
            <person name="Cheng J.-F."/>
            <person name="Goodwin L."/>
            <person name="Pitluck S."/>
            <person name="Peters L."/>
            <person name="Teshima H."/>
            <person name="Detter J.C."/>
            <person name="Han C."/>
            <person name="Tapia R."/>
            <person name="Land M."/>
            <person name="Hauser L."/>
            <person name="Kyrpides N."/>
            <person name="Ivanova N."/>
            <person name="Pagani I."/>
            <person name="Kitzmiller T."/>
            <person name="Lynd L."/>
            <person name="Izquierdo J."/>
            <person name="Woyke T."/>
        </authorList>
    </citation>
    <scope>NUCLEOTIDE SEQUENCE [LARGE SCALE GENOMIC DNA]</scope>
    <source>
        <strain evidence="2">DSM 19732 / NBRC 101661 / EBR45</strain>
    </source>
</reference>
<evidence type="ECO:0000313" key="2">
    <source>
        <dbReference type="Proteomes" id="UP000005435"/>
    </source>
</evidence>
<dbReference type="EMBL" id="CP003065">
    <property type="protein sequence ID" value="AEV68947.1"/>
    <property type="molecule type" value="Genomic_DNA"/>
</dbReference>
<dbReference type="STRING" id="720554.Clocl_2368"/>
<sequence>MCKYDIIEGSMVKNVKGFLSGKLPIAFGYQMFFHTEKAINILRKGLKG</sequence>
<dbReference type="HOGENOM" id="CLU_3151224_0_0_9"/>
<dbReference type="AlphaFoldDB" id="G8LZ03"/>